<evidence type="ECO:0000313" key="12">
    <source>
        <dbReference type="EMBL" id="MFD2829137.1"/>
    </source>
</evidence>
<evidence type="ECO:0000259" key="11">
    <source>
        <dbReference type="PROSITE" id="PS50893"/>
    </source>
</evidence>
<dbReference type="InterPro" id="IPR017871">
    <property type="entry name" value="ABC_transporter-like_CS"/>
</dbReference>
<evidence type="ECO:0000256" key="2">
    <source>
        <dbReference type="ARBA" id="ARBA00011131"/>
    </source>
</evidence>
<dbReference type="InterPro" id="IPR003593">
    <property type="entry name" value="AAA+_ATPase"/>
</dbReference>
<evidence type="ECO:0000256" key="3">
    <source>
        <dbReference type="ARBA" id="ARBA00022448"/>
    </source>
</evidence>
<evidence type="ECO:0000313" key="13">
    <source>
        <dbReference type="Proteomes" id="UP001597519"/>
    </source>
</evidence>
<dbReference type="InterPro" id="IPR017911">
    <property type="entry name" value="MacB-like_ATP-bd"/>
</dbReference>
<gene>
    <name evidence="12" type="ORF">ACFSX4_01570</name>
</gene>
<keyword evidence="4" id="KW-1003">Cell membrane</keyword>
<comment type="subcellular location">
    <subcellularLocation>
        <location evidence="1">Cell membrane</location>
        <topology evidence="1">Peripheral membrane protein</topology>
    </subcellularLocation>
</comment>
<keyword evidence="5" id="KW-0547">Nucleotide-binding</keyword>
<dbReference type="SUPFAM" id="SSF52540">
    <property type="entry name" value="P-loop containing nucleoside triphosphate hydrolases"/>
    <property type="match status" value="1"/>
</dbReference>
<evidence type="ECO:0000256" key="5">
    <source>
        <dbReference type="ARBA" id="ARBA00022741"/>
    </source>
</evidence>
<keyword evidence="13" id="KW-1185">Reference proteome</keyword>
<keyword evidence="3" id="KW-0813">Transport</keyword>
<protein>
    <recommendedName>
        <fullName evidence="9">Putative hemin import ATP-binding protein HrtA</fullName>
    </recommendedName>
</protein>
<reference evidence="13" key="1">
    <citation type="journal article" date="2019" name="Int. J. Syst. Evol. Microbiol.">
        <title>The Global Catalogue of Microorganisms (GCM) 10K type strain sequencing project: providing services to taxonomists for standard genome sequencing and annotation.</title>
        <authorList>
            <consortium name="The Broad Institute Genomics Platform"/>
            <consortium name="The Broad Institute Genome Sequencing Center for Infectious Disease"/>
            <person name="Wu L."/>
            <person name="Ma J."/>
        </authorList>
    </citation>
    <scope>NUCLEOTIDE SEQUENCE [LARGE SCALE GENOMIC DNA]</scope>
    <source>
        <strain evidence="13">KCTC 33575</strain>
    </source>
</reference>
<evidence type="ECO:0000256" key="1">
    <source>
        <dbReference type="ARBA" id="ARBA00004202"/>
    </source>
</evidence>
<feature type="domain" description="ABC transporter" evidence="11">
    <location>
        <begin position="2"/>
        <end position="220"/>
    </location>
</feature>
<accession>A0ABW5WRK0</accession>
<dbReference type="InterPro" id="IPR003439">
    <property type="entry name" value="ABC_transporter-like_ATP-bd"/>
</dbReference>
<evidence type="ECO:0000256" key="9">
    <source>
        <dbReference type="ARBA" id="ARBA00024432"/>
    </source>
</evidence>
<evidence type="ECO:0000256" key="10">
    <source>
        <dbReference type="ARBA" id="ARBA00024721"/>
    </source>
</evidence>
<evidence type="ECO:0000256" key="8">
    <source>
        <dbReference type="ARBA" id="ARBA00024359"/>
    </source>
</evidence>
<dbReference type="Pfam" id="PF00005">
    <property type="entry name" value="ABC_tran"/>
    <property type="match status" value="1"/>
</dbReference>
<comment type="similarity">
    <text evidence="8">Belongs to the ABC transporter superfamily. HrtA family.</text>
</comment>
<dbReference type="RefSeq" id="WP_377770868.1">
    <property type="nucleotide sequence ID" value="NZ_JBHUOQ010000001.1"/>
</dbReference>
<comment type="function">
    <text evidence="10">Part of the ABC transporter complex hrt involved in hemin import. Responsible for energy coupling to the transport system.</text>
</comment>
<keyword evidence="6 12" id="KW-0067">ATP-binding</keyword>
<dbReference type="SMART" id="SM00382">
    <property type="entry name" value="AAA"/>
    <property type="match status" value="1"/>
</dbReference>
<dbReference type="Proteomes" id="UP001597519">
    <property type="component" value="Unassembled WGS sequence"/>
</dbReference>
<dbReference type="InterPro" id="IPR015854">
    <property type="entry name" value="ABC_transpr_LolD-like"/>
</dbReference>
<sequence>MLKFENVTKTFNDGSSTIEAVKDTSFSLEAGEFVAIIGPSGSGKSTLLTMAGALQTPSDGEITIDGEKISQLSQKQLSKIRLSKIGFILQASNLVPFLTVEEQFKLLKKKKDDVMSDESLNALYDQLKLNDIKNQLPGEISGGQKQRAAIVKALYTNPAIILADEPTASLDTENALSVVKILKEQTKAQNKTCIIVTHDERLTEYCDKVFKMTDGVFEEIT</sequence>
<dbReference type="InterPro" id="IPR027417">
    <property type="entry name" value="P-loop_NTPase"/>
</dbReference>
<comment type="subunit">
    <text evidence="2">The complex is composed of two ATP-binding proteins (HrtA), two transmembrane proteins (HrtB) and a solute-binding protein.</text>
</comment>
<dbReference type="CDD" id="cd03255">
    <property type="entry name" value="ABC_MJ0796_LolCDE_FtsE"/>
    <property type="match status" value="1"/>
</dbReference>
<dbReference type="PROSITE" id="PS00211">
    <property type="entry name" value="ABC_TRANSPORTER_1"/>
    <property type="match status" value="1"/>
</dbReference>
<dbReference type="PROSITE" id="PS50893">
    <property type="entry name" value="ABC_TRANSPORTER_2"/>
    <property type="match status" value="1"/>
</dbReference>
<evidence type="ECO:0000256" key="7">
    <source>
        <dbReference type="ARBA" id="ARBA00023136"/>
    </source>
</evidence>
<keyword evidence="7" id="KW-0472">Membrane</keyword>
<comment type="caution">
    <text evidence="12">The sequence shown here is derived from an EMBL/GenBank/DDBJ whole genome shotgun (WGS) entry which is preliminary data.</text>
</comment>
<organism evidence="12 13">
    <name type="scientific">Corticicoccus populi</name>
    <dbReference type="NCBI Taxonomy" id="1812821"/>
    <lineage>
        <taxon>Bacteria</taxon>
        <taxon>Bacillati</taxon>
        <taxon>Bacillota</taxon>
        <taxon>Bacilli</taxon>
        <taxon>Bacillales</taxon>
        <taxon>Staphylococcaceae</taxon>
        <taxon>Corticicoccus</taxon>
    </lineage>
</organism>
<dbReference type="PANTHER" id="PTHR24220:SF666">
    <property type="entry name" value="HEMIN IMPORT ATP-BINDING PROTEIN HRTA-RELATED"/>
    <property type="match status" value="1"/>
</dbReference>
<dbReference type="Gene3D" id="3.40.50.300">
    <property type="entry name" value="P-loop containing nucleotide triphosphate hydrolases"/>
    <property type="match status" value="1"/>
</dbReference>
<name>A0ABW5WRK0_9STAP</name>
<dbReference type="PANTHER" id="PTHR24220">
    <property type="entry name" value="IMPORT ATP-BINDING PROTEIN"/>
    <property type="match status" value="1"/>
</dbReference>
<evidence type="ECO:0000256" key="6">
    <source>
        <dbReference type="ARBA" id="ARBA00022840"/>
    </source>
</evidence>
<evidence type="ECO:0000256" key="4">
    <source>
        <dbReference type="ARBA" id="ARBA00022475"/>
    </source>
</evidence>
<proteinExistence type="inferred from homology"/>
<dbReference type="GO" id="GO:0005524">
    <property type="term" value="F:ATP binding"/>
    <property type="evidence" value="ECO:0007669"/>
    <property type="project" value="UniProtKB-KW"/>
</dbReference>
<dbReference type="EMBL" id="JBHUOQ010000001">
    <property type="protein sequence ID" value="MFD2829137.1"/>
    <property type="molecule type" value="Genomic_DNA"/>
</dbReference>